<evidence type="ECO:0000256" key="6">
    <source>
        <dbReference type="ARBA" id="ARBA00022771"/>
    </source>
</evidence>
<feature type="domain" description="RING-type" evidence="10">
    <location>
        <begin position="36"/>
        <end position="78"/>
    </location>
</feature>
<comment type="catalytic activity">
    <reaction evidence="1">
        <text>S-ubiquitinyl-[E2 ubiquitin-conjugating enzyme]-L-cysteine + [acceptor protein]-L-lysine = [E2 ubiquitin-conjugating enzyme]-L-cysteine + N(6)-ubiquitinyl-[acceptor protein]-L-lysine.</text>
        <dbReference type="EC" id="2.3.2.27"/>
    </reaction>
</comment>
<evidence type="ECO:0000256" key="3">
    <source>
        <dbReference type="ARBA" id="ARBA00012483"/>
    </source>
</evidence>
<reference evidence="11" key="1">
    <citation type="submission" date="2021-01" db="EMBL/GenBank/DDBJ databases">
        <title>Adiantum capillus-veneris genome.</title>
        <authorList>
            <person name="Fang Y."/>
            <person name="Liao Q."/>
        </authorList>
    </citation>
    <scope>NUCLEOTIDE SEQUENCE</scope>
    <source>
        <strain evidence="11">H3</strain>
        <tissue evidence="11">Leaf</tissue>
    </source>
</reference>
<dbReference type="InterPro" id="IPR045103">
    <property type="entry name" value="RNF5/RNF185-like"/>
</dbReference>
<keyword evidence="4" id="KW-0808">Transferase</keyword>
<comment type="caution">
    <text evidence="11">The sequence shown here is derived from an EMBL/GenBank/DDBJ whole genome shotgun (WGS) entry which is preliminary data.</text>
</comment>
<keyword evidence="6 9" id="KW-0863">Zinc-finger</keyword>
<dbReference type="GO" id="GO:0061630">
    <property type="term" value="F:ubiquitin protein ligase activity"/>
    <property type="evidence" value="ECO:0007669"/>
    <property type="project" value="UniProtKB-EC"/>
</dbReference>
<dbReference type="AlphaFoldDB" id="A0A9D4UHC9"/>
<dbReference type="Gene3D" id="3.30.40.10">
    <property type="entry name" value="Zinc/RING finger domain, C3HC4 (zinc finger)"/>
    <property type="match status" value="1"/>
</dbReference>
<dbReference type="InterPro" id="IPR013083">
    <property type="entry name" value="Znf_RING/FYVE/PHD"/>
</dbReference>
<dbReference type="EC" id="2.3.2.27" evidence="3"/>
<keyword evidence="5" id="KW-0479">Metal-binding</keyword>
<organism evidence="11 12">
    <name type="scientific">Adiantum capillus-veneris</name>
    <name type="common">Maidenhair fern</name>
    <dbReference type="NCBI Taxonomy" id="13818"/>
    <lineage>
        <taxon>Eukaryota</taxon>
        <taxon>Viridiplantae</taxon>
        <taxon>Streptophyta</taxon>
        <taxon>Embryophyta</taxon>
        <taxon>Tracheophyta</taxon>
        <taxon>Polypodiopsida</taxon>
        <taxon>Polypodiidae</taxon>
        <taxon>Polypodiales</taxon>
        <taxon>Pteridineae</taxon>
        <taxon>Pteridaceae</taxon>
        <taxon>Vittarioideae</taxon>
        <taxon>Adiantum</taxon>
    </lineage>
</organism>
<dbReference type="InterPro" id="IPR018957">
    <property type="entry name" value="Znf_C3HC4_RING-type"/>
</dbReference>
<evidence type="ECO:0000256" key="7">
    <source>
        <dbReference type="ARBA" id="ARBA00022786"/>
    </source>
</evidence>
<keyword evidence="12" id="KW-1185">Reference proteome</keyword>
<evidence type="ECO:0000259" key="10">
    <source>
        <dbReference type="PROSITE" id="PS50089"/>
    </source>
</evidence>
<dbReference type="Proteomes" id="UP000886520">
    <property type="component" value="Chromosome 16"/>
</dbReference>
<dbReference type="PROSITE" id="PS50089">
    <property type="entry name" value="ZF_RING_2"/>
    <property type="match status" value="1"/>
</dbReference>
<dbReference type="GO" id="GO:0005783">
    <property type="term" value="C:endoplasmic reticulum"/>
    <property type="evidence" value="ECO:0007669"/>
    <property type="project" value="InterPro"/>
</dbReference>
<dbReference type="OrthoDB" id="8062037at2759"/>
<name>A0A9D4UHC9_ADICA</name>
<protein>
    <recommendedName>
        <fullName evidence="3">RING-type E3 ubiquitin transferase</fullName>
        <ecNumber evidence="3">2.3.2.27</ecNumber>
    </recommendedName>
</protein>
<accession>A0A9D4UHC9</accession>
<sequence>MDHLGVYSATTAKAATLMDPKLGNAGIHGDEETYRCRMCSQRALQNPIVTACGHLFCWPCFSKWLDESTTSELCPSCSYHLMMHPHEKGNQGIPPFLFVARIRAAGGRRAAGASRSPDFACGRCERAEAVQPVILGPCGHLCCWACLAPNQDPAAKKITIRCRKPECRRRRMSFKAFQQMCPIYGAKDDPVAMSFTSSSVVLATFSMRFSPFAAASSGG</sequence>
<gene>
    <name evidence="11" type="ORF">GOP47_0016293</name>
</gene>
<dbReference type="Pfam" id="PF00097">
    <property type="entry name" value="zf-C3HC4"/>
    <property type="match status" value="1"/>
</dbReference>
<comment type="pathway">
    <text evidence="2">Protein modification; protein ubiquitination.</text>
</comment>
<evidence type="ECO:0000313" key="12">
    <source>
        <dbReference type="Proteomes" id="UP000886520"/>
    </source>
</evidence>
<dbReference type="EMBL" id="JABFUD020000016">
    <property type="protein sequence ID" value="KAI5067948.1"/>
    <property type="molecule type" value="Genomic_DNA"/>
</dbReference>
<dbReference type="GO" id="GO:0006511">
    <property type="term" value="P:ubiquitin-dependent protein catabolic process"/>
    <property type="evidence" value="ECO:0007669"/>
    <property type="project" value="InterPro"/>
</dbReference>
<evidence type="ECO:0000313" key="11">
    <source>
        <dbReference type="EMBL" id="KAI5067948.1"/>
    </source>
</evidence>
<evidence type="ECO:0000256" key="1">
    <source>
        <dbReference type="ARBA" id="ARBA00000900"/>
    </source>
</evidence>
<evidence type="ECO:0000256" key="9">
    <source>
        <dbReference type="PROSITE-ProRule" id="PRU00175"/>
    </source>
</evidence>
<evidence type="ECO:0000256" key="2">
    <source>
        <dbReference type="ARBA" id="ARBA00004906"/>
    </source>
</evidence>
<dbReference type="PANTHER" id="PTHR12313">
    <property type="entry name" value="E3 UBIQUITIN-PROTEIN LIGASE RNF5-RELATED"/>
    <property type="match status" value="1"/>
</dbReference>
<proteinExistence type="predicted"/>
<evidence type="ECO:0000256" key="4">
    <source>
        <dbReference type="ARBA" id="ARBA00022679"/>
    </source>
</evidence>
<evidence type="ECO:0000256" key="8">
    <source>
        <dbReference type="ARBA" id="ARBA00022833"/>
    </source>
</evidence>
<dbReference type="GO" id="GO:0008270">
    <property type="term" value="F:zinc ion binding"/>
    <property type="evidence" value="ECO:0007669"/>
    <property type="project" value="UniProtKB-KW"/>
</dbReference>
<dbReference type="SMART" id="SM00184">
    <property type="entry name" value="RING"/>
    <property type="match status" value="2"/>
</dbReference>
<dbReference type="InterPro" id="IPR001841">
    <property type="entry name" value="Znf_RING"/>
</dbReference>
<keyword evidence="8" id="KW-0862">Zinc</keyword>
<keyword evidence="7" id="KW-0833">Ubl conjugation pathway</keyword>
<evidence type="ECO:0000256" key="5">
    <source>
        <dbReference type="ARBA" id="ARBA00022723"/>
    </source>
</evidence>
<dbReference type="SUPFAM" id="SSF57850">
    <property type="entry name" value="RING/U-box"/>
    <property type="match status" value="1"/>
</dbReference>